<feature type="compositionally biased region" description="Polar residues" evidence="1">
    <location>
        <begin position="288"/>
        <end position="297"/>
    </location>
</feature>
<accession>A0AAV3ZRH6</accession>
<feature type="compositionally biased region" description="Polar residues" evidence="1">
    <location>
        <begin position="335"/>
        <end position="367"/>
    </location>
</feature>
<sequence length="536" mass="60088">MDISPSDRLTRKRNMLLQKQLDVQLQIIREEYRMTRKDLDKGSKTLAEFLLCLRHTAPGLHTYGQPDTRAMNAKSILLERRYEQECGDVAASGKDGMSSQAIHPSVKDKTKKRPQSSKEPMRRAGSAKEREDQRGEEKEENGERQKPSSASAYRNEFFNRRIVLDSKRRSFLQHALEKNGGGTKGVSDSDTPKPLTRAATHSGFYSNRDTRGEMNTRPKSSTTPRTDRPATPKYGRDAETQRNEDSRKNVLKLFEVIFDPARETPNGKIRPAGTTATPLIVPKDSDSLPLQESNPSTRAMAMSPRGATPYRNGYLLNRRVAWSAPPKRREDPSAGTVTDSSSSHPNRESQSVTPRSGTQHLAVSTEAQRPRPKSHIPKTSKNLHTSSPSDTLGLLSPRFSPRPHEQNGQGQIPSQPPRQNHEHSVSNPNHKDSRVFTRRVVTQQELDMRAQRQRALGKIMTTVGATGKRPKTAPQPNYELMRRSVAAPRQQVAGILAEIQSRRADTRAMLTKSKQIKQLVQTLVPDEMLPDDSLSD</sequence>
<feature type="region of interest" description="Disordered" evidence="1">
    <location>
        <begin position="88"/>
        <end position="153"/>
    </location>
</feature>
<evidence type="ECO:0000256" key="1">
    <source>
        <dbReference type="SAM" id="MobiDB-lite"/>
    </source>
</evidence>
<feature type="compositionally biased region" description="Basic and acidic residues" evidence="1">
    <location>
        <begin position="225"/>
        <end position="247"/>
    </location>
</feature>
<proteinExistence type="predicted"/>
<feature type="compositionally biased region" description="Basic and acidic residues" evidence="1">
    <location>
        <begin position="119"/>
        <end position="146"/>
    </location>
</feature>
<gene>
    <name evidence="2" type="ORF">PoB_002362200</name>
</gene>
<protein>
    <submittedName>
        <fullName evidence="2">Uncharacterized protein</fullName>
    </submittedName>
</protein>
<evidence type="ECO:0000313" key="2">
    <source>
        <dbReference type="EMBL" id="GFN97116.1"/>
    </source>
</evidence>
<feature type="region of interest" description="Disordered" evidence="1">
    <location>
        <begin position="176"/>
        <end position="247"/>
    </location>
</feature>
<dbReference type="Proteomes" id="UP000735302">
    <property type="component" value="Unassembled WGS sequence"/>
</dbReference>
<feature type="compositionally biased region" description="Polar residues" evidence="1">
    <location>
        <begin position="379"/>
        <end position="390"/>
    </location>
</feature>
<reference evidence="2 3" key="1">
    <citation type="journal article" date="2021" name="Elife">
        <title>Chloroplast acquisition without the gene transfer in kleptoplastic sea slugs, Plakobranchus ocellatus.</title>
        <authorList>
            <person name="Maeda T."/>
            <person name="Takahashi S."/>
            <person name="Yoshida T."/>
            <person name="Shimamura S."/>
            <person name="Takaki Y."/>
            <person name="Nagai Y."/>
            <person name="Toyoda A."/>
            <person name="Suzuki Y."/>
            <person name="Arimoto A."/>
            <person name="Ishii H."/>
            <person name="Satoh N."/>
            <person name="Nishiyama T."/>
            <person name="Hasebe M."/>
            <person name="Maruyama T."/>
            <person name="Minagawa J."/>
            <person name="Obokata J."/>
            <person name="Shigenobu S."/>
        </authorList>
    </citation>
    <scope>NUCLEOTIDE SEQUENCE [LARGE SCALE GENOMIC DNA]</scope>
</reference>
<keyword evidence="3" id="KW-1185">Reference proteome</keyword>
<name>A0AAV3ZRH6_9GAST</name>
<evidence type="ECO:0000313" key="3">
    <source>
        <dbReference type="Proteomes" id="UP000735302"/>
    </source>
</evidence>
<organism evidence="2 3">
    <name type="scientific">Plakobranchus ocellatus</name>
    <dbReference type="NCBI Taxonomy" id="259542"/>
    <lineage>
        <taxon>Eukaryota</taxon>
        <taxon>Metazoa</taxon>
        <taxon>Spiralia</taxon>
        <taxon>Lophotrochozoa</taxon>
        <taxon>Mollusca</taxon>
        <taxon>Gastropoda</taxon>
        <taxon>Heterobranchia</taxon>
        <taxon>Euthyneura</taxon>
        <taxon>Panpulmonata</taxon>
        <taxon>Sacoglossa</taxon>
        <taxon>Placobranchoidea</taxon>
        <taxon>Plakobranchidae</taxon>
        <taxon>Plakobranchus</taxon>
    </lineage>
</organism>
<dbReference type="AlphaFoldDB" id="A0AAV3ZRH6"/>
<comment type="caution">
    <text evidence="2">The sequence shown here is derived from an EMBL/GenBank/DDBJ whole genome shotgun (WGS) entry which is preliminary data.</text>
</comment>
<dbReference type="EMBL" id="BLXT01002730">
    <property type="protein sequence ID" value="GFN97116.1"/>
    <property type="molecule type" value="Genomic_DNA"/>
</dbReference>
<feature type="region of interest" description="Disordered" evidence="1">
    <location>
        <begin position="263"/>
        <end position="435"/>
    </location>
</feature>
<feature type="compositionally biased region" description="Basic and acidic residues" evidence="1">
    <location>
        <begin position="419"/>
        <end position="435"/>
    </location>
</feature>